<reference evidence="1 2" key="1">
    <citation type="submission" date="2016-11" db="EMBL/GenBank/DDBJ databases">
        <authorList>
            <person name="Jaros S."/>
            <person name="Januszkiewicz K."/>
            <person name="Wedrychowicz H."/>
        </authorList>
    </citation>
    <scope>NUCLEOTIDE SEQUENCE [LARGE SCALE GENOMIC DNA]</scope>
    <source>
        <strain evidence="1 2">CGMCC 1.8863</strain>
    </source>
</reference>
<dbReference type="STRING" id="558155.SAMN04487911_12821"/>
<accession>A0A1M6KW64</accession>
<proteinExistence type="predicted"/>
<gene>
    <name evidence="1" type="ORF">SAMN04487911_12821</name>
</gene>
<dbReference type="OrthoDB" id="835620at2"/>
<dbReference type="Gene3D" id="3.40.50.300">
    <property type="entry name" value="P-loop containing nucleotide triphosphate hydrolases"/>
    <property type="match status" value="1"/>
</dbReference>
<evidence type="ECO:0000313" key="2">
    <source>
        <dbReference type="Proteomes" id="UP000184231"/>
    </source>
</evidence>
<sequence>MEKSRPHIIIEGATEYSLGDFDGKHIAYDFSKVLVYLEAKGKLLFGRNFQIYDEDKEILLKLCNYMVRDFDNCKKFDIDPDKGILLSGPVGCGKTSLMRLIRHIVPHQRPYEIIPARNITFAFNHIGYKIIEEYGNGRFYCFDDLGVEPLGRHFGMDCNVMGEVLISRHELYQQTKIITHGTTNLNAEELEERYGKRVRSRMRQIFNLIGFDKSTRDKRT</sequence>
<dbReference type="EMBL" id="FQYX01000028">
    <property type="protein sequence ID" value="SHJ63207.1"/>
    <property type="molecule type" value="Genomic_DNA"/>
</dbReference>
<organism evidence="1 2">
    <name type="scientific">Arenibacter nanhaiticus</name>
    <dbReference type="NCBI Taxonomy" id="558155"/>
    <lineage>
        <taxon>Bacteria</taxon>
        <taxon>Pseudomonadati</taxon>
        <taxon>Bacteroidota</taxon>
        <taxon>Flavobacteriia</taxon>
        <taxon>Flavobacteriales</taxon>
        <taxon>Flavobacteriaceae</taxon>
        <taxon>Arenibacter</taxon>
    </lineage>
</organism>
<dbReference type="AlphaFoldDB" id="A0A1M6KW64"/>
<keyword evidence="2" id="KW-1185">Reference proteome</keyword>
<dbReference type="SUPFAM" id="SSF52540">
    <property type="entry name" value="P-loop containing nucleoside triphosphate hydrolases"/>
    <property type="match status" value="1"/>
</dbReference>
<dbReference type="RefSeq" id="WP_072765473.1">
    <property type="nucleotide sequence ID" value="NZ_FQYX01000028.1"/>
</dbReference>
<protein>
    <recommendedName>
        <fullName evidence="3">DNA replication protein DnaC</fullName>
    </recommendedName>
</protein>
<evidence type="ECO:0008006" key="3">
    <source>
        <dbReference type="Google" id="ProtNLM"/>
    </source>
</evidence>
<name>A0A1M6KW64_9FLAO</name>
<evidence type="ECO:0000313" key="1">
    <source>
        <dbReference type="EMBL" id="SHJ63207.1"/>
    </source>
</evidence>
<dbReference type="InterPro" id="IPR027417">
    <property type="entry name" value="P-loop_NTPase"/>
</dbReference>
<dbReference type="Proteomes" id="UP000184231">
    <property type="component" value="Unassembled WGS sequence"/>
</dbReference>